<gene>
    <name evidence="3" type="ORF">MNOR_LOCUS38255</name>
</gene>
<keyword evidence="1" id="KW-0472">Membrane</keyword>
<organism evidence="3 4">
    <name type="scientific">Meganyctiphanes norvegica</name>
    <name type="common">Northern krill</name>
    <name type="synonym">Thysanopoda norvegica</name>
    <dbReference type="NCBI Taxonomy" id="48144"/>
    <lineage>
        <taxon>Eukaryota</taxon>
        <taxon>Metazoa</taxon>
        <taxon>Ecdysozoa</taxon>
        <taxon>Arthropoda</taxon>
        <taxon>Crustacea</taxon>
        <taxon>Multicrustacea</taxon>
        <taxon>Malacostraca</taxon>
        <taxon>Eumalacostraca</taxon>
        <taxon>Eucarida</taxon>
        <taxon>Euphausiacea</taxon>
        <taxon>Euphausiidae</taxon>
        <taxon>Meganyctiphanes</taxon>
    </lineage>
</organism>
<keyword evidence="2" id="KW-0732">Signal</keyword>
<feature type="non-terminal residue" evidence="3">
    <location>
        <position position="1"/>
    </location>
</feature>
<feature type="signal peptide" evidence="2">
    <location>
        <begin position="1"/>
        <end position="33"/>
    </location>
</feature>
<evidence type="ECO:0000313" key="4">
    <source>
        <dbReference type="Proteomes" id="UP001497623"/>
    </source>
</evidence>
<evidence type="ECO:0000256" key="2">
    <source>
        <dbReference type="SAM" id="SignalP"/>
    </source>
</evidence>
<name>A0AAV2SJ76_MEGNR</name>
<feature type="transmembrane region" description="Helical" evidence="1">
    <location>
        <begin position="97"/>
        <end position="123"/>
    </location>
</feature>
<evidence type="ECO:0000313" key="3">
    <source>
        <dbReference type="EMBL" id="CAL4209743.1"/>
    </source>
</evidence>
<protein>
    <submittedName>
        <fullName evidence="3">Uncharacterized protein</fullName>
    </submittedName>
</protein>
<feature type="chain" id="PRO_5043517146" evidence="2">
    <location>
        <begin position="34"/>
        <end position="225"/>
    </location>
</feature>
<sequence length="225" mass="24580">VTYHILTTSTLLNIHTKMLSQTVFLLALGACCAASLDKREGLVAEARDGAHHGGGGGHSAPAPAASYDTGSQGNLYYYYYPVQEYGSTDAGTGDFDIFTAIILPLLILGGLLLLLSSLTFTLTTGRAMSDEKKEPQLMEQLHDELERVFYAYLKSFESEQCIQRTVCEMGAYSKNLKGKEFVLGFVETMVPEGMKGNMAIFKKAAFSGQETGKCKKYRCVPPKLM</sequence>
<keyword evidence="1" id="KW-1133">Transmembrane helix</keyword>
<dbReference type="EMBL" id="CAXKWB010085049">
    <property type="protein sequence ID" value="CAL4209743.1"/>
    <property type="molecule type" value="Genomic_DNA"/>
</dbReference>
<reference evidence="3 4" key="1">
    <citation type="submission" date="2024-05" db="EMBL/GenBank/DDBJ databases">
        <authorList>
            <person name="Wallberg A."/>
        </authorList>
    </citation>
    <scope>NUCLEOTIDE SEQUENCE [LARGE SCALE GENOMIC DNA]</scope>
</reference>
<keyword evidence="4" id="KW-1185">Reference proteome</keyword>
<comment type="caution">
    <text evidence="3">The sequence shown here is derived from an EMBL/GenBank/DDBJ whole genome shotgun (WGS) entry which is preliminary data.</text>
</comment>
<proteinExistence type="predicted"/>
<dbReference type="AlphaFoldDB" id="A0AAV2SJ76"/>
<accession>A0AAV2SJ76</accession>
<evidence type="ECO:0000256" key="1">
    <source>
        <dbReference type="SAM" id="Phobius"/>
    </source>
</evidence>
<keyword evidence="1" id="KW-0812">Transmembrane</keyword>
<dbReference type="Proteomes" id="UP001497623">
    <property type="component" value="Unassembled WGS sequence"/>
</dbReference>